<comment type="catalytic activity">
    <reaction evidence="9">
        <text>DNA(n) + a 2'-deoxyribonucleoside 5'-triphosphate = DNA(n+1) + diphosphate</text>
        <dbReference type="Rhea" id="RHEA:22508"/>
        <dbReference type="Rhea" id="RHEA-COMP:17339"/>
        <dbReference type="Rhea" id="RHEA-COMP:17340"/>
        <dbReference type="ChEBI" id="CHEBI:33019"/>
        <dbReference type="ChEBI" id="CHEBI:61560"/>
        <dbReference type="ChEBI" id="CHEBI:173112"/>
        <dbReference type="EC" id="2.7.7.49"/>
    </reaction>
</comment>
<dbReference type="PANTHER" id="PTHR34047">
    <property type="entry name" value="NUCLEAR INTRON MATURASE 1, MITOCHONDRIAL-RELATED"/>
    <property type="match status" value="1"/>
</dbReference>
<evidence type="ECO:0000256" key="7">
    <source>
        <dbReference type="ARBA" id="ARBA00023118"/>
    </source>
</evidence>
<keyword evidence="5" id="KW-0460">Magnesium</keyword>
<proteinExistence type="inferred from homology"/>
<feature type="region of interest" description="Disordered" evidence="10">
    <location>
        <begin position="85"/>
        <end position="107"/>
    </location>
</feature>
<comment type="caution">
    <text evidence="12">The sequence shown here is derived from an EMBL/GenBank/DDBJ whole genome shotgun (WGS) entry which is preliminary data.</text>
</comment>
<feature type="domain" description="Reverse transcriptase" evidence="11">
    <location>
        <begin position="163"/>
        <end position="395"/>
    </location>
</feature>
<dbReference type="InterPro" id="IPR043502">
    <property type="entry name" value="DNA/RNA_pol_sf"/>
</dbReference>
<evidence type="ECO:0000256" key="1">
    <source>
        <dbReference type="ARBA" id="ARBA00012493"/>
    </source>
</evidence>
<evidence type="ECO:0000256" key="3">
    <source>
        <dbReference type="ARBA" id="ARBA00022695"/>
    </source>
</evidence>
<gene>
    <name evidence="12" type="ORF">H6G81_09095</name>
</gene>
<sequence>MSDQPRTRQELYDRIRQVGKEEFILEEMIRYGFWSAQGEMPQDPADEIRRAGEIRRELNELRQESRKLQDEKELRKRLLKQRLEESRRKRQETKERREQERRSRAEAWKQKQQQDIIYLGEDVSAGLNNTEGNEERLHSYGLPLCNNAEQIAAAMGITLGKLRFLAFNRKTSTVSHYIRFRIPKKTGGERIISAPMPNLKQAQHWILANILEKLELHDAAHGFRRDRSIVTNATPHVGADVIINFDLKNFFPSISYKRVKGLFHSFGYSEAAATIFGLVSTAAEVETLEIDGKTYYVAVDERHLPQGSPASPAITNLLCRRLDRRLTAMAEKLGFIYTRYADDLTFSASGDSLRYICNILKRTESIVAHEGFTINEEKTRILRKSRQQEVTGVVVNDKPNVDNKTLKRFRATLFQIEKDGLEGKHWGNSDNLIAAIGGFANFVAMVNPEKGAEFQQQVQRIKNKYVRNGRS</sequence>
<dbReference type="EC" id="2.7.7.49" evidence="1"/>
<evidence type="ECO:0000259" key="11">
    <source>
        <dbReference type="PROSITE" id="PS50878"/>
    </source>
</evidence>
<evidence type="ECO:0000256" key="4">
    <source>
        <dbReference type="ARBA" id="ARBA00022723"/>
    </source>
</evidence>
<dbReference type="EMBL" id="JACJTA010000014">
    <property type="protein sequence ID" value="MBD2604680.1"/>
    <property type="molecule type" value="Genomic_DNA"/>
</dbReference>
<keyword evidence="3" id="KW-0548">Nucleotidyltransferase</keyword>
<keyword evidence="6 12" id="KW-0695">RNA-directed DNA polymerase</keyword>
<dbReference type="CDD" id="cd03487">
    <property type="entry name" value="RT_Bac_retron_II"/>
    <property type="match status" value="1"/>
</dbReference>
<evidence type="ECO:0000256" key="6">
    <source>
        <dbReference type="ARBA" id="ARBA00022918"/>
    </source>
</evidence>
<dbReference type="InterPro" id="IPR000123">
    <property type="entry name" value="Reverse_transcriptase_msDNA"/>
</dbReference>
<dbReference type="InterPro" id="IPR051083">
    <property type="entry name" value="GrpII_Intron_Splice-Mob/Def"/>
</dbReference>
<reference evidence="12 13" key="1">
    <citation type="journal article" date="2020" name="ISME J.">
        <title>Comparative genomics reveals insights into cyanobacterial evolution and habitat adaptation.</title>
        <authorList>
            <person name="Chen M.Y."/>
            <person name="Teng W.K."/>
            <person name="Zhao L."/>
            <person name="Hu C.X."/>
            <person name="Zhou Y.K."/>
            <person name="Han B.P."/>
            <person name="Song L.R."/>
            <person name="Shu W.S."/>
        </authorList>
    </citation>
    <scope>NUCLEOTIDE SEQUENCE [LARGE SCALE GENOMIC DNA]</scope>
    <source>
        <strain evidence="12 13">FACHB-248</strain>
    </source>
</reference>
<dbReference type="Pfam" id="PF00078">
    <property type="entry name" value="RVT_1"/>
    <property type="match status" value="1"/>
</dbReference>
<dbReference type="RefSeq" id="WP_029633140.1">
    <property type="nucleotide sequence ID" value="NZ_JACJTA010000014.1"/>
</dbReference>
<evidence type="ECO:0000313" key="12">
    <source>
        <dbReference type="EMBL" id="MBD2604680.1"/>
    </source>
</evidence>
<evidence type="ECO:0000313" key="13">
    <source>
        <dbReference type="Proteomes" id="UP000660380"/>
    </source>
</evidence>
<dbReference type="GO" id="GO:0003964">
    <property type="term" value="F:RNA-directed DNA polymerase activity"/>
    <property type="evidence" value="ECO:0007669"/>
    <property type="project" value="UniProtKB-KW"/>
</dbReference>
<dbReference type="PANTHER" id="PTHR34047:SF7">
    <property type="entry name" value="RNA-DIRECTED DNA POLYMERASE"/>
    <property type="match status" value="1"/>
</dbReference>
<evidence type="ECO:0000256" key="10">
    <source>
        <dbReference type="SAM" id="MobiDB-lite"/>
    </source>
</evidence>
<evidence type="ECO:0000256" key="5">
    <source>
        <dbReference type="ARBA" id="ARBA00022842"/>
    </source>
</evidence>
<dbReference type="InterPro" id="IPR000477">
    <property type="entry name" value="RT_dom"/>
</dbReference>
<evidence type="ECO:0000256" key="9">
    <source>
        <dbReference type="ARBA" id="ARBA00048173"/>
    </source>
</evidence>
<dbReference type="PROSITE" id="PS50878">
    <property type="entry name" value="RT_POL"/>
    <property type="match status" value="1"/>
</dbReference>
<keyword evidence="7" id="KW-0051">Antiviral defense</keyword>
<dbReference type="PRINTS" id="PR00866">
    <property type="entry name" value="RNADNAPOLMS"/>
</dbReference>
<name>A0ABR8GMN3_9CYAN</name>
<organism evidence="12 13">
    <name type="scientific">Scytonema hofmannii FACHB-248</name>
    <dbReference type="NCBI Taxonomy" id="1842502"/>
    <lineage>
        <taxon>Bacteria</taxon>
        <taxon>Bacillati</taxon>
        <taxon>Cyanobacteriota</taxon>
        <taxon>Cyanophyceae</taxon>
        <taxon>Nostocales</taxon>
        <taxon>Scytonemataceae</taxon>
        <taxon>Scytonema</taxon>
    </lineage>
</organism>
<accession>A0ABR8GMN3</accession>
<keyword evidence="2" id="KW-0808">Transferase</keyword>
<protein>
    <recommendedName>
        <fullName evidence="1">RNA-directed DNA polymerase</fullName>
        <ecNumber evidence="1">2.7.7.49</ecNumber>
    </recommendedName>
</protein>
<keyword evidence="13" id="KW-1185">Reference proteome</keyword>
<dbReference type="SUPFAM" id="SSF56672">
    <property type="entry name" value="DNA/RNA polymerases"/>
    <property type="match status" value="1"/>
</dbReference>
<evidence type="ECO:0000256" key="2">
    <source>
        <dbReference type="ARBA" id="ARBA00022679"/>
    </source>
</evidence>
<dbReference type="Proteomes" id="UP000660380">
    <property type="component" value="Unassembled WGS sequence"/>
</dbReference>
<keyword evidence="4" id="KW-0479">Metal-binding</keyword>
<comment type="similarity">
    <text evidence="8">Belongs to the bacterial reverse transcriptase family.</text>
</comment>
<evidence type="ECO:0000256" key="8">
    <source>
        <dbReference type="ARBA" id="ARBA00034120"/>
    </source>
</evidence>